<dbReference type="PROSITE" id="PS51736">
    <property type="entry name" value="RECOMBINASES_3"/>
    <property type="match status" value="1"/>
</dbReference>
<organism evidence="8 9">
    <name type="scientific">Clostridium acidisoli DSM 12555</name>
    <dbReference type="NCBI Taxonomy" id="1121291"/>
    <lineage>
        <taxon>Bacteria</taxon>
        <taxon>Bacillati</taxon>
        <taxon>Bacillota</taxon>
        <taxon>Clostridia</taxon>
        <taxon>Eubacteriales</taxon>
        <taxon>Clostridiaceae</taxon>
        <taxon>Clostridium</taxon>
    </lineage>
</organism>
<dbReference type="Gene3D" id="3.40.50.1390">
    <property type="entry name" value="Resolvase, N-terminal catalytic domain"/>
    <property type="match status" value="1"/>
</dbReference>
<dbReference type="InterPro" id="IPR009057">
    <property type="entry name" value="Homeodomain-like_sf"/>
</dbReference>
<evidence type="ECO:0000256" key="4">
    <source>
        <dbReference type="ARBA" id="ARBA00023172"/>
    </source>
</evidence>
<gene>
    <name evidence="8" type="ORF">SAMN02745134_02724</name>
</gene>
<evidence type="ECO:0000256" key="2">
    <source>
        <dbReference type="ARBA" id="ARBA00022908"/>
    </source>
</evidence>
<dbReference type="FunFam" id="3.40.50.1390:FF:000001">
    <property type="entry name" value="DNA recombinase"/>
    <property type="match status" value="1"/>
</dbReference>
<evidence type="ECO:0000256" key="5">
    <source>
        <dbReference type="PIRSR" id="PIRSR606118-50"/>
    </source>
</evidence>
<accession>A0A1W1XQP8</accession>
<keyword evidence="3" id="KW-0238">DNA-binding</keyword>
<dbReference type="AlphaFoldDB" id="A0A1W1XQP8"/>
<dbReference type="SUPFAM" id="SSF46689">
    <property type="entry name" value="Homeodomain-like"/>
    <property type="match status" value="1"/>
</dbReference>
<feature type="domain" description="Resolvase/invertase-type recombinase catalytic" evidence="7">
    <location>
        <begin position="1"/>
        <end position="135"/>
    </location>
</feature>
<reference evidence="8 9" key="1">
    <citation type="submission" date="2017-04" db="EMBL/GenBank/DDBJ databases">
        <authorList>
            <person name="Afonso C.L."/>
            <person name="Miller P.J."/>
            <person name="Scott M.A."/>
            <person name="Spackman E."/>
            <person name="Goraichik I."/>
            <person name="Dimitrov K.M."/>
            <person name="Suarez D.L."/>
            <person name="Swayne D.E."/>
        </authorList>
    </citation>
    <scope>NUCLEOTIDE SEQUENCE [LARGE SCALE GENOMIC DNA]</scope>
    <source>
        <strain evidence="8 9">DSM 12555</strain>
    </source>
</reference>
<evidence type="ECO:0000256" key="3">
    <source>
        <dbReference type="ARBA" id="ARBA00023125"/>
    </source>
</evidence>
<dbReference type="InterPro" id="IPR006120">
    <property type="entry name" value="Resolvase_HTH_dom"/>
</dbReference>
<keyword evidence="2" id="KW-0229">DNA integration</keyword>
<dbReference type="PANTHER" id="PTHR30461:SF2">
    <property type="entry name" value="SERINE RECOMBINASE PINE-RELATED"/>
    <property type="match status" value="1"/>
</dbReference>
<dbReference type="SUPFAM" id="SSF53041">
    <property type="entry name" value="Resolvase-like"/>
    <property type="match status" value="1"/>
</dbReference>
<dbReference type="EMBL" id="FWXH01000012">
    <property type="protein sequence ID" value="SMC26194.1"/>
    <property type="molecule type" value="Genomic_DNA"/>
</dbReference>
<dbReference type="CDD" id="cd03768">
    <property type="entry name" value="SR_ResInv"/>
    <property type="match status" value="1"/>
</dbReference>
<dbReference type="SMART" id="SM00857">
    <property type="entry name" value="Resolvase"/>
    <property type="match status" value="1"/>
</dbReference>
<dbReference type="PROSITE" id="PS00398">
    <property type="entry name" value="RECOMBINASES_2"/>
    <property type="match status" value="1"/>
</dbReference>
<dbReference type="PROSITE" id="PS00397">
    <property type="entry name" value="RECOMBINASES_1"/>
    <property type="match status" value="1"/>
</dbReference>
<dbReference type="InterPro" id="IPR050639">
    <property type="entry name" value="SSR_resolvase"/>
</dbReference>
<dbReference type="Pfam" id="PF00239">
    <property type="entry name" value="Resolvase"/>
    <property type="match status" value="1"/>
</dbReference>
<dbReference type="Gene3D" id="1.10.10.60">
    <property type="entry name" value="Homeodomain-like"/>
    <property type="match status" value="1"/>
</dbReference>
<evidence type="ECO:0000256" key="1">
    <source>
        <dbReference type="ARBA" id="ARBA00009913"/>
    </source>
</evidence>
<name>A0A1W1XQP8_9CLOT</name>
<keyword evidence="9" id="KW-1185">Reference proteome</keyword>
<dbReference type="Pfam" id="PF02796">
    <property type="entry name" value="HTH_7"/>
    <property type="match status" value="1"/>
</dbReference>
<protein>
    <submittedName>
        <fullName evidence="8">Site-specific DNA recombinase</fullName>
    </submittedName>
</protein>
<keyword evidence="4" id="KW-0233">DNA recombination</keyword>
<dbReference type="Proteomes" id="UP000192468">
    <property type="component" value="Unassembled WGS sequence"/>
</dbReference>
<dbReference type="InterPro" id="IPR006119">
    <property type="entry name" value="Resolv_N"/>
</dbReference>
<proteinExistence type="inferred from homology"/>
<evidence type="ECO:0000256" key="6">
    <source>
        <dbReference type="PROSITE-ProRule" id="PRU10137"/>
    </source>
</evidence>
<evidence type="ECO:0000313" key="8">
    <source>
        <dbReference type="EMBL" id="SMC26194.1"/>
    </source>
</evidence>
<feature type="active site" description="O-(5'-phospho-DNA)-serine intermediate" evidence="5 6">
    <location>
        <position position="9"/>
    </location>
</feature>
<comment type="similarity">
    <text evidence="1">Belongs to the site-specific recombinase resolvase family.</text>
</comment>
<sequence length="184" mass="20780">MNIGYARVSTEEQNLDRQIDILNRAGCNRIYEEKVAGIKKDRPELNKMLDQIRNGDVIIIADLTRLSRSVKDLFSLVEQIEEKGANIKSIKESWVDTTTAQGKLMFTIFAGISQFERDLISQRTIEGLNAARARGKKGGRPKTNDKDIKLAVKMYASKNHSISEITKATGVSKTTLYRYINNNK</sequence>
<dbReference type="GO" id="GO:0015074">
    <property type="term" value="P:DNA integration"/>
    <property type="evidence" value="ECO:0007669"/>
    <property type="project" value="UniProtKB-KW"/>
</dbReference>
<dbReference type="STRING" id="1121291.SAMN02745134_02724"/>
<dbReference type="PANTHER" id="PTHR30461">
    <property type="entry name" value="DNA-INVERTASE FROM LAMBDOID PROPHAGE"/>
    <property type="match status" value="1"/>
</dbReference>
<dbReference type="GO" id="GO:0003677">
    <property type="term" value="F:DNA binding"/>
    <property type="evidence" value="ECO:0007669"/>
    <property type="project" value="UniProtKB-KW"/>
</dbReference>
<dbReference type="GO" id="GO:0000150">
    <property type="term" value="F:DNA strand exchange activity"/>
    <property type="evidence" value="ECO:0007669"/>
    <property type="project" value="InterPro"/>
</dbReference>
<dbReference type="InterPro" id="IPR006118">
    <property type="entry name" value="Recombinase_CS"/>
</dbReference>
<evidence type="ECO:0000313" key="9">
    <source>
        <dbReference type="Proteomes" id="UP000192468"/>
    </source>
</evidence>
<dbReference type="InterPro" id="IPR036162">
    <property type="entry name" value="Resolvase-like_N_sf"/>
</dbReference>
<dbReference type="OrthoDB" id="9797501at2"/>
<evidence type="ECO:0000259" key="7">
    <source>
        <dbReference type="PROSITE" id="PS51736"/>
    </source>
</evidence>
<dbReference type="RefSeq" id="WP_084116543.1">
    <property type="nucleotide sequence ID" value="NZ_FWXH01000012.1"/>
</dbReference>